<proteinExistence type="predicted"/>
<dbReference type="Proteomes" id="UP000291485">
    <property type="component" value="Unassembled WGS sequence"/>
</dbReference>
<evidence type="ECO:0000313" key="1">
    <source>
        <dbReference type="EMBL" id="TCD00270.1"/>
    </source>
</evidence>
<dbReference type="OrthoDB" id="6636181at2"/>
<accession>A0A4R0NHZ8</accession>
<dbReference type="EMBL" id="SJSN01000025">
    <property type="protein sequence ID" value="TCD00270.1"/>
    <property type="molecule type" value="Genomic_DNA"/>
</dbReference>
<reference evidence="1 2" key="1">
    <citation type="submission" date="2019-02" db="EMBL/GenBank/DDBJ databases">
        <title>Pedobacter sp. RP-3-11 sp. nov., isolated from Arctic soil.</title>
        <authorList>
            <person name="Dahal R.H."/>
        </authorList>
    </citation>
    <scope>NUCLEOTIDE SEQUENCE [LARGE SCALE GENOMIC DNA]</scope>
    <source>
        <strain evidence="1 2">RP-3-11</strain>
    </source>
</reference>
<protein>
    <submittedName>
        <fullName evidence="1">Uncharacterized protein</fullName>
    </submittedName>
</protein>
<keyword evidence="2" id="KW-1185">Reference proteome</keyword>
<gene>
    <name evidence="1" type="ORF">EZ449_20975</name>
</gene>
<name>A0A4R0NHZ8_9SPHI</name>
<dbReference type="RefSeq" id="WP_131562614.1">
    <property type="nucleotide sequence ID" value="NZ_SJSN01000025.1"/>
</dbReference>
<sequence length="309" mass="35233">MDRRINLLQKLYALHSRLIDIYHNSSADHVLFASFCDTFVAFVDMLNPRANTRHFELLFRPSADLTKKEELSAHLLAASDYAAELTGRIEADPAIVIDNEIVALLFDYAKLLRATANGYPLPVGSFSGSRNTKVSAYSSYKIASQFFSNAKTIQRSNTLNGFTIFALRQALESGAKELLGIKAIHRSDRRPDRGNTQLPWKFLVEHAQKTYFSLPFRPLEMQIIYQWSNHFVHTGNDANCYVTAKALATVSKLFQRMQIQNFYGQQDWAYANIITDQRAMRTDIENFLAELHVPRYPEWAHPSLSHIPG</sequence>
<organism evidence="1 2">
    <name type="scientific">Pedobacter frigidisoli</name>
    <dbReference type="NCBI Taxonomy" id="2530455"/>
    <lineage>
        <taxon>Bacteria</taxon>
        <taxon>Pseudomonadati</taxon>
        <taxon>Bacteroidota</taxon>
        <taxon>Sphingobacteriia</taxon>
        <taxon>Sphingobacteriales</taxon>
        <taxon>Sphingobacteriaceae</taxon>
        <taxon>Pedobacter</taxon>
    </lineage>
</organism>
<dbReference type="AlphaFoldDB" id="A0A4R0NHZ8"/>
<evidence type="ECO:0000313" key="2">
    <source>
        <dbReference type="Proteomes" id="UP000291485"/>
    </source>
</evidence>
<comment type="caution">
    <text evidence="1">The sequence shown here is derived from an EMBL/GenBank/DDBJ whole genome shotgun (WGS) entry which is preliminary data.</text>
</comment>